<dbReference type="STRING" id="870435.A0A0C3KS58"/>
<feature type="compositionally biased region" description="Basic and acidic residues" evidence="2">
    <location>
        <begin position="121"/>
        <end position="160"/>
    </location>
</feature>
<dbReference type="Pfam" id="PF05049">
    <property type="entry name" value="IIGP"/>
    <property type="match status" value="1"/>
</dbReference>
<dbReference type="GO" id="GO:0005525">
    <property type="term" value="F:GTP binding"/>
    <property type="evidence" value="ECO:0007669"/>
    <property type="project" value="InterPro"/>
</dbReference>
<dbReference type="AlphaFoldDB" id="A0A0C3KS58"/>
<proteinExistence type="inferred from homology"/>
<dbReference type="EMBL" id="KN831947">
    <property type="protein sequence ID" value="KIO12322.1"/>
    <property type="molecule type" value="Genomic_DNA"/>
</dbReference>
<dbReference type="OrthoDB" id="422720at2759"/>
<evidence type="ECO:0000256" key="2">
    <source>
        <dbReference type="SAM" id="MobiDB-lite"/>
    </source>
</evidence>
<dbReference type="InterPro" id="IPR007743">
    <property type="entry name" value="Immunity-related_GTPase-like"/>
</dbReference>
<evidence type="ECO:0000313" key="4">
    <source>
        <dbReference type="EMBL" id="KIO12322.1"/>
    </source>
</evidence>
<dbReference type="Gene3D" id="3.40.50.300">
    <property type="entry name" value="P-loop containing nucleotide triphosphate hydrolases"/>
    <property type="match status" value="1"/>
</dbReference>
<dbReference type="PANTHER" id="PTHR14143">
    <property type="entry name" value="INTERFERON-INDUCIBLE GTPASE FAMILY MEMBER"/>
    <property type="match status" value="1"/>
</dbReference>
<name>A0A0C3KS58_PISTI</name>
<feature type="domain" description="IRG-type G" evidence="3">
    <location>
        <begin position="208"/>
        <end position="418"/>
    </location>
</feature>
<reference evidence="5" key="2">
    <citation type="submission" date="2015-01" db="EMBL/GenBank/DDBJ databases">
        <title>Evolutionary Origins and Diversification of the Mycorrhizal Mutualists.</title>
        <authorList>
            <consortium name="DOE Joint Genome Institute"/>
            <consortium name="Mycorrhizal Genomics Consortium"/>
            <person name="Kohler A."/>
            <person name="Kuo A."/>
            <person name="Nagy L.G."/>
            <person name="Floudas D."/>
            <person name="Copeland A."/>
            <person name="Barry K.W."/>
            <person name="Cichocki N."/>
            <person name="Veneault-Fourrey C."/>
            <person name="LaButti K."/>
            <person name="Lindquist E.A."/>
            <person name="Lipzen A."/>
            <person name="Lundell T."/>
            <person name="Morin E."/>
            <person name="Murat C."/>
            <person name="Riley R."/>
            <person name="Ohm R."/>
            <person name="Sun H."/>
            <person name="Tunlid A."/>
            <person name="Henrissat B."/>
            <person name="Grigoriev I.V."/>
            <person name="Hibbett D.S."/>
            <person name="Martin F."/>
        </authorList>
    </citation>
    <scope>NUCLEOTIDE SEQUENCE [LARGE SCALE GENOMIC DNA]</scope>
    <source>
        <strain evidence="5">Marx 270</strain>
    </source>
</reference>
<dbReference type="InterPro" id="IPR030385">
    <property type="entry name" value="G_IRG_dom"/>
</dbReference>
<organism evidence="4 5">
    <name type="scientific">Pisolithus tinctorius Marx 270</name>
    <dbReference type="NCBI Taxonomy" id="870435"/>
    <lineage>
        <taxon>Eukaryota</taxon>
        <taxon>Fungi</taxon>
        <taxon>Dikarya</taxon>
        <taxon>Basidiomycota</taxon>
        <taxon>Agaricomycotina</taxon>
        <taxon>Agaricomycetes</taxon>
        <taxon>Agaricomycetidae</taxon>
        <taxon>Boletales</taxon>
        <taxon>Sclerodermatineae</taxon>
        <taxon>Pisolithaceae</taxon>
        <taxon>Pisolithus</taxon>
    </lineage>
</organism>
<sequence>MGNPFSKRREPPAARNPSVAEIEARNRADKAIRDAQAAKELADKIRNDALEESRRMDARLDEANRKAERADEDARRLRDAIIASESRATAAAQAAASAAAATQQEALKEAKAELERARQTIEEARRTEAAARAEAERRWQAAEEGRQRAEAARADADRATKAAQAEAQKAAAAKEEAEKRWKAGIQPVVTPSPEELEKAKRRIQYQEGVFHFAIAGVAGSGKSSLINAFRGLRNRDADAAATGVTETTLTMTRYPDPNPQHPFVWFDIPGAGTLKVPDWQYFNAQGLYVFDCIIVLFDNRFTMTDTAILSNARRFQIPTYIVRSKADQHIRNLMRDMGYDSEEDDEDDPGRRNRLYTAARRQFIEETRKSVKTNLENAGLPDQRVYIVSNDNLLGMVRGNAPKRAIDELTLLTNLFTEAHLRRSRATN</sequence>
<evidence type="ECO:0000256" key="1">
    <source>
        <dbReference type="ARBA" id="ARBA00005429"/>
    </source>
</evidence>
<dbReference type="HOGENOM" id="CLU_034479_2_0_1"/>
<protein>
    <recommendedName>
        <fullName evidence="3">IRG-type G domain-containing protein</fullName>
    </recommendedName>
</protein>
<dbReference type="SUPFAM" id="SSF52540">
    <property type="entry name" value="P-loop containing nucleoside triphosphate hydrolases"/>
    <property type="match status" value="1"/>
</dbReference>
<gene>
    <name evidence="4" type="ORF">M404DRAFT_993327</name>
</gene>
<evidence type="ECO:0000313" key="5">
    <source>
        <dbReference type="Proteomes" id="UP000054217"/>
    </source>
</evidence>
<feature type="region of interest" description="Disordered" evidence="2">
    <location>
        <begin position="46"/>
        <end position="75"/>
    </location>
</feature>
<dbReference type="InParanoid" id="A0A0C3KS58"/>
<dbReference type="InterPro" id="IPR027417">
    <property type="entry name" value="P-loop_NTPase"/>
</dbReference>
<dbReference type="PANTHER" id="PTHR14143:SF1">
    <property type="entry name" value="IRG-TYPE G DOMAIN-CONTAINING PROTEIN"/>
    <property type="match status" value="1"/>
</dbReference>
<keyword evidence="5" id="KW-1185">Reference proteome</keyword>
<comment type="similarity">
    <text evidence="1">Belongs to the TRAFAC class dynamin-like GTPase superfamily. IRG family.</text>
</comment>
<feature type="region of interest" description="Disordered" evidence="2">
    <location>
        <begin position="1"/>
        <end position="27"/>
    </location>
</feature>
<feature type="compositionally biased region" description="Low complexity" evidence="2">
    <location>
        <begin position="161"/>
        <end position="171"/>
    </location>
</feature>
<accession>A0A0C3KS58</accession>
<evidence type="ECO:0000259" key="3">
    <source>
        <dbReference type="PROSITE" id="PS51716"/>
    </source>
</evidence>
<dbReference type="PROSITE" id="PS51716">
    <property type="entry name" value="G_IRG"/>
    <property type="match status" value="1"/>
</dbReference>
<dbReference type="Proteomes" id="UP000054217">
    <property type="component" value="Unassembled WGS sequence"/>
</dbReference>
<dbReference type="GO" id="GO:0016020">
    <property type="term" value="C:membrane"/>
    <property type="evidence" value="ECO:0007669"/>
    <property type="project" value="InterPro"/>
</dbReference>
<feature type="region of interest" description="Disordered" evidence="2">
    <location>
        <begin position="121"/>
        <end position="174"/>
    </location>
</feature>
<reference evidence="4 5" key="1">
    <citation type="submission" date="2014-04" db="EMBL/GenBank/DDBJ databases">
        <authorList>
            <consortium name="DOE Joint Genome Institute"/>
            <person name="Kuo A."/>
            <person name="Kohler A."/>
            <person name="Costa M.D."/>
            <person name="Nagy L.G."/>
            <person name="Floudas D."/>
            <person name="Copeland A."/>
            <person name="Barry K.W."/>
            <person name="Cichocki N."/>
            <person name="Veneault-Fourrey C."/>
            <person name="LaButti K."/>
            <person name="Lindquist E.A."/>
            <person name="Lipzen A."/>
            <person name="Lundell T."/>
            <person name="Morin E."/>
            <person name="Murat C."/>
            <person name="Sun H."/>
            <person name="Tunlid A."/>
            <person name="Henrissat B."/>
            <person name="Grigoriev I.V."/>
            <person name="Hibbett D.S."/>
            <person name="Martin F."/>
            <person name="Nordberg H.P."/>
            <person name="Cantor M.N."/>
            <person name="Hua S.X."/>
        </authorList>
    </citation>
    <scope>NUCLEOTIDE SEQUENCE [LARGE SCALE GENOMIC DNA]</scope>
    <source>
        <strain evidence="4 5">Marx 270</strain>
    </source>
</reference>